<dbReference type="InterPro" id="IPR011711">
    <property type="entry name" value="GntR_C"/>
</dbReference>
<dbReference type="Proteomes" id="UP000015500">
    <property type="component" value="Chromosome"/>
</dbReference>
<dbReference type="InterPro" id="IPR036390">
    <property type="entry name" value="WH_DNA-bd_sf"/>
</dbReference>
<dbReference type="InterPro" id="IPR008920">
    <property type="entry name" value="TF_FadR/GntR_C"/>
</dbReference>
<dbReference type="SMART" id="SM00895">
    <property type="entry name" value="FCD"/>
    <property type="match status" value="1"/>
</dbReference>
<dbReference type="PANTHER" id="PTHR43537">
    <property type="entry name" value="TRANSCRIPTIONAL REGULATOR, GNTR FAMILY"/>
    <property type="match status" value="1"/>
</dbReference>
<dbReference type="PANTHER" id="PTHR43537:SF24">
    <property type="entry name" value="GLUCONATE OPERON TRANSCRIPTIONAL REPRESSOR"/>
    <property type="match status" value="1"/>
</dbReference>
<evidence type="ECO:0000256" key="2">
    <source>
        <dbReference type="ARBA" id="ARBA00023125"/>
    </source>
</evidence>
<dbReference type="GO" id="GO:0003700">
    <property type="term" value="F:DNA-binding transcription factor activity"/>
    <property type="evidence" value="ECO:0007669"/>
    <property type="project" value="InterPro"/>
</dbReference>
<evidence type="ECO:0000259" key="4">
    <source>
        <dbReference type="PROSITE" id="PS50949"/>
    </source>
</evidence>
<evidence type="ECO:0000256" key="3">
    <source>
        <dbReference type="ARBA" id="ARBA00023163"/>
    </source>
</evidence>
<evidence type="ECO:0000313" key="5">
    <source>
        <dbReference type="EMBL" id="AGT32676.1"/>
    </source>
</evidence>
<dbReference type="SMART" id="SM00345">
    <property type="entry name" value="HTH_GNTR"/>
    <property type="match status" value="1"/>
</dbReference>
<protein>
    <recommendedName>
        <fullName evidence="4">HTH gntR-type domain-containing protein</fullName>
    </recommendedName>
</protein>
<dbReference type="InterPro" id="IPR036388">
    <property type="entry name" value="WH-like_DNA-bd_sf"/>
</dbReference>
<dbReference type="AlphaFoldDB" id="S6A2Z0"/>
<dbReference type="GO" id="GO:0003677">
    <property type="term" value="F:DNA binding"/>
    <property type="evidence" value="ECO:0007669"/>
    <property type="project" value="UniProtKB-KW"/>
</dbReference>
<evidence type="ECO:0000313" key="6">
    <source>
        <dbReference type="Proteomes" id="UP000015500"/>
    </source>
</evidence>
<dbReference type="KEGG" id="gjf:M493_12145"/>
<accession>S6A2Z0</accession>
<dbReference type="Gene3D" id="1.10.10.10">
    <property type="entry name" value="Winged helix-like DNA-binding domain superfamily/Winged helix DNA-binding domain"/>
    <property type="match status" value="1"/>
</dbReference>
<dbReference type="EMBL" id="CP006254">
    <property type="protein sequence ID" value="AGT32676.1"/>
    <property type="molecule type" value="Genomic_DNA"/>
</dbReference>
<dbReference type="HOGENOM" id="CLU_017584_5_2_9"/>
<feature type="domain" description="HTH gntR-type" evidence="4">
    <location>
        <begin position="2"/>
        <end position="69"/>
    </location>
</feature>
<dbReference type="SUPFAM" id="SSF46785">
    <property type="entry name" value="Winged helix' DNA-binding domain"/>
    <property type="match status" value="1"/>
</dbReference>
<dbReference type="Pfam" id="PF00392">
    <property type="entry name" value="GntR"/>
    <property type="match status" value="1"/>
</dbReference>
<dbReference type="PROSITE" id="PS50949">
    <property type="entry name" value="HTH_GNTR"/>
    <property type="match status" value="1"/>
</dbReference>
<evidence type="ECO:0000256" key="1">
    <source>
        <dbReference type="ARBA" id="ARBA00023015"/>
    </source>
</evidence>
<dbReference type="STRING" id="1921421.M493_12145"/>
<keyword evidence="2" id="KW-0238">DNA-binding</keyword>
<keyword evidence="3" id="KW-0804">Transcription</keyword>
<organism evidence="5 6">
    <name type="scientific">Geobacillus genomosp. 3</name>
    <dbReference type="NCBI Taxonomy" id="1921421"/>
    <lineage>
        <taxon>Bacteria</taxon>
        <taxon>Bacillati</taxon>
        <taxon>Bacillota</taxon>
        <taxon>Bacilli</taxon>
        <taxon>Bacillales</taxon>
        <taxon>Anoxybacillaceae</taxon>
        <taxon>Geobacillus</taxon>
    </lineage>
</organism>
<dbReference type="SUPFAM" id="SSF48008">
    <property type="entry name" value="GntR ligand-binding domain-like"/>
    <property type="match status" value="1"/>
</dbReference>
<sequence length="214" mass="25145">MLSKTNQAYEYIKEGLKSGRWTFGDQISVVEIANELGFSRRPVIDALKKLEAEYFLEIIPQTGCRVKSYSQDEMFDHFLTVMALEGMAAYLAAQRREDHEVNELISINEQLRRVIQENFSKEKYFQENRRLHYVILQMSRSKKLLDMTQSQWDLNDFFLVNVSLFQQDLSRTIIEHEMIIEKIAKKDPVGARTLMENHIQTFASLVKKNPDVHH</sequence>
<keyword evidence="1" id="KW-0805">Transcription regulation</keyword>
<dbReference type="InterPro" id="IPR000524">
    <property type="entry name" value="Tscrpt_reg_HTH_GntR"/>
</dbReference>
<name>S6A2Z0_GEOG3</name>
<proteinExistence type="predicted"/>
<gene>
    <name evidence="5" type="ORF">M493_12145</name>
</gene>
<dbReference type="Pfam" id="PF07729">
    <property type="entry name" value="FCD"/>
    <property type="match status" value="1"/>
</dbReference>
<reference evidence="5 6" key="1">
    <citation type="journal article" date="2014" name="Genome Announc.">
        <title>Complete Genome Sequence of the Thermophilic Polychlorinated Biphenyl Degrader Geobacillus sp. Strain JF8 (NBRC 109937).</title>
        <authorList>
            <person name="Shintani M."/>
            <person name="Ohtsubo Y."/>
            <person name="Fukuda K."/>
            <person name="Hosoyama A."/>
            <person name="Ohji S."/>
            <person name="Yamazoe A."/>
            <person name="Fujita N."/>
            <person name="Nagata Y."/>
            <person name="Tsuda M."/>
            <person name="Hatta T."/>
            <person name="Kimbara K."/>
        </authorList>
    </citation>
    <scope>NUCLEOTIDE SEQUENCE [LARGE SCALE GENOMIC DNA]</scope>
    <source>
        <strain evidence="5 6">JF8</strain>
    </source>
</reference>
<dbReference type="PATRIC" id="fig|1345697.3.peg.2361"/>
<dbReference type="Gene3D" id="1.20.120.530">
    <property type="entry name" value="GntR ligand-binding domain-like"/>
    <property type="match status" value="1"/>
</dbReference>
<keyword evidence="6" id="KW-1185">Reference proteome</keyword>